<gene>
    <name evidence="7" type="ORF">CTI12_AA498630</name>
</gene>
<reference evidence="7 8" key="1">
    <citation type="journal article" date="2018" name="Mol. Plant">
        <title>The genome of Artemisia annua provides insight into the evolution of Asteraceae family and artemisinin biosynthesis.</title>
        <authorList>
            <person name="Shen Q."/>
            <person name="Zhang L."/>
            <person name="Liao Z."/>
            <person name="Wang S."/>
            <person name="Yan T."/>
            <person name="Shi P."/>
            <person name="Liu M."/>
            <person name="Fu X."/>
            <person name="Pan Q."/>
            <person name="Wang Y."/>
            <person name="Lv Z."/>
            <person name="Lu X."/>
            <person name="Zhang F."/>
            <person name="Jiang W."/>
            <person name="Ma Y."/>
            <person name="Chen M."/>
            <person name="Hao X."/>
            <person name="Li L."/>
            <person name="Tang Y."/>
            <person name="Lv G."/>
            <person name="Zhou Y."/>
            <person name="Sun X."/>
            <person name="Brodelius P.E."/>
            <person name="Rose J.K.C."/>
            <person name="Tang K."/>
        </authorList>
    </citation>
    <scope>NUCLEOTIDE SEQUENCE [LARGE SCALE GENOMIC DNA]</scope>
    <source>
        <strain evidence="8">cv. Huhao1</strain>
        <tissue evidence="7">Leaf</tissue>
    </source>
</reference>
<feature type="compositionally biased region" description="Polar residues" evidence="5">
    <location>
        <begin position="574"/>
        <end position="587"/>
    </location>
</feature>
<dbReference type="Proteomes" id="UP000245207">
    <property type="component" value="Unassembled WGS sequence"/>
</dbReference>
<dbReference type="PROSITE" id="PS51293">
    <property type="entry name" value="SANT"/>
    <property type="match status" value="1"/>
</dbReference>
<dbReference type="GO" id="GO:0005634">
    <property type="term" value="C:nucleus"/>
    <property type="evidence" value="ECO:0007669"/>
    <property type="project" value="UniProtKB-SubCell"/>
</dbReference>
<keyword evidence="4" id="KW-0539">Nucleus</keyword>
<dbReference type="SUPFAM" id="SSF46689">
    <property type="entry name" value="Homeodomain-like"/>
    <property type="match status" value="1"/>
</dbReference>
<evidence type="ECO:0000256" key="5">
    <source>
        <dbReference type="SAM" id="MobiDB-lite"/>
    </source>
</evidence>
<name>A0A2U1LEP4_ARTAN</name>
<dbReference type="PANTHER" id="PTHR13859">
    <property type="entry name" value="ATROPHIN-RELATED"/>
    <property type="match status" value="1"/>
</dbReference>
<evidence type="ECO:0000256" key="1">
    <source>
        <dbReference type="ARBA" id="ARBA00004123"/>
    </source>
</evidence>
<dbReference type="OrthoDB" id="1939398at2759"/>
<comment type="caution">
    <text evidence="7">The sequence shown here is derived from an EMBL/GenBank/DDBJ whole genome shotgun (WGS) entry which is preliminary data.</text>
</comment>
<dbReference type="GO" id="GO:0003677">
    <property type="term" value="F:DNA binding"/>
    <property type="evidence" value="ECO:0007669"/>
    <property type="project" value="UniProtKB-KW"/>
</dbReference>
<keyword evidence="7" id="KW-0238">DNA-binding</keyword>
<feature type="region of interest" description="Disordered" evidence="5">
    <location>
        <begin position="562"/>
        <end position="587"/>
    </location>
</feature>
<protein>
    <submittedName>
        <fullName evidence="7">Homeodomain-like protein</fullName>
    </submittedName>
</protein>
<accession>A0A2U1LEP4</accession>
<evidence type="ECO:0000256" key="3">
    <source>
        <dbReference type="ARBA" id="ARBA00023163"/>
    </source>
</evidence>
<feature type="domain" description="SANT" evidence="6">
    <location>
        <begin position="116"/>
        <end position="168"/>
    </location>
</feature>
<organism evidence="7 8">
    <name type="scientific">Artemisia annua</name>
    <name type="common">Sweet wormwood</name>
    <dbReference type="NCBI Taxonomy" id="35608"/>
    <lineage>
        <taxon>Eukaryota</taxon>
        <taxon>Viridiplantae</taxon>
        <taxon>Streptophyta</taxon>
        <taxon>Embryophyta</taxon>
        <taxon>Tracheophyta</taxon>
        <taxon>Spermatophyta</taxon>
        <taxon>Magnoliopsida</taxon>
        <taxon>eudicotyledons</taxon>
        <taxon>Gunneridae</taxon>
        <taxon>Pentapetalae</taxon>
        <taxon>asterids</taxon>
        <taxon>campanulids</taxon>
        <taxon>Asterales</taxon>
        <taxon>Asteraceae</taxon>
        <taxon>Asteroideae</taxon>
        <taxon>Anthemideae</taxon>
        <taxon>Artemisiinae</taxon>
        <taxon>Artemisia</taxon>
    </lineage>
</organism>
<evidence type="ECO:0000256" key="4">
    <source>
        <dbReference type="ARBA" id="ARBA00023242"/>
    </source>
</evidence>
<keyword evidence="7" id="KW-0371">Homeobox</keyword>
<dbReference type="InterPro" id="IPR009057">
    <property type="entry name" value="Homeodomain-like_sf"/>
</dbReference>
<dbReference type="AlphaFoldDB" id="A0A2U1LEP4"/>
<keyword evidence="2" id="KW-0805">Transcription regulation</keyword>
<dbReference type="Pfam" id="PF24662">
    <property type="entry name" value="DUF7650"/>
    <property type="match status" value="1"/>
</dbReference>
<dbReference type="Pfam" id="PF25826">
    <property type="entry name" value="DUF7952"/>
    <property type="match status" value="1"/>
</dbReference>
<dbReference type="InterPro" id="IPR056067">
    <property type="entry name" value="DUF7650"/>
</dbReference>
<dbReference type="EMBL" id="PKPP01009784">
    <property type="protein sequence ID" value="PWA47481.1"/>
    <property type="molecule type" value="Genomic_DNA"/>
</dbReference>
<dbReference type="Gene3D" id="1.10.10.60">
    <property type="entry name" value="Homeodomain-like"/>
    <property type="match status" value="1"/>
</dbReference>
<proteinExistence type="predicted"/>
<evidence type="ECO:0000313" key="7">
    <source>
        <dbReference type="EMBL" id="PWA47481.1"/>
    </source>
</evidence>
<dbReference type="InterPro" id="IPR017884">
    <property type="entry name" value="SANT_dom"/>
</dbReference>
<dbReference type="STRING" id="35608.A0A2U1LEP4"/>
<dbReference type="InterPro" id="IPR057712">
    <property type="entry name" value="DUF7952"/>
</dbReference>
<dbReference type="GO" id="GO:0003714">
    <property type="term" value="F:transcription corepressor activity"/>
    <property type="evidence" value="ECO:0007669"/>
    <property type="project" value="TreeGrafter"/>
</dbReference>
<evidence type="ECO:0000313" key="8">
    <source>
        <dbReference type="Proteomes" id="UP000245207"/>
    </source>
</evidence>
<sequence length="652" mass="73199">MDKNMEDVEKHEWLHCENYSAAGDIFGEPQKTCRVGDEYQAQIPSLMSKNELLQLICHDVKTDVKNHFEFGLSIPVTWIHNHNKDKKETMEIPEGESGIVGSGADNNSLVPVPCSSSEESWNVLERESFLLGLYIFGKNFRAVNKFLGNKGMPDVLSYYYGKFYKSAEHQTWSTYLKTRSRKSVPGKKIFKGWKRQELLSRLLPNIPNESKTSLTQVISSYDDGKLSFENYVLSLRDIMGINHLVEAVAIGNENMNLATKTKKRVRRNKKPYSVCSSSFKTEEIANILKDSIGFTKESLDDLFWEAVWPRLLAKGWHSEQPRNYACQTSKNPLVFLAPGIVKFSRRSLEKGSQYFDSITDVLNKVASEPHLLEHKPNQDGIVKPHAKRSSNDEQDLVKYTIVDTALVGLVKVRKLSSLPVFEPAHIQASSSVSGEAEQIITEESKEEDENHHTVVESPDCETRAINKDTANPVLLVTGDNKMDCSAKGQPVRNLKVVFQRKPKRHQVCNIRNDSSSSEDAAVKDQRPMKKCRGIVIDLNNPRVGALSDDENSVSFSKPFDLTEKTNKEAELPSPSANGPRQSTRNRPLTTKALEALANGFLYPKKRRGAEDTTSRCVRTKTALVSSCGARYSENRVDGVLNGSSHMVTESPK</sequence>
<keyword evidence="3" id="KW-0804">Transcription</keyword>
<dbReference type="PANTHER" id="PTHR13859:SF27">
    <property type="entry name" value="HOMEOBOX-LIKE DOMAIN SUPERFAMILY PROTEIN"/>
    <property type="match status" value="1"/>
</dbReference>
<comment type="subcellular location">
    <subcellularLocation>
        <location evidence="1">Nucleus</location>
    </subcellularLocation>
</comment>
<evidence type="ECO:0000259" key="6">
    <source>
        <dbReference type="PROSITE" id="PS51293"/>
    </source>
</evidence>
<evidence type="ECO:0000256" key="2">
    <source>
        <dbReference type="ARBA" id="ARBA00023015"/>
    </source>
</evidence>
<keyword evidence="8" id="KW-1185">Reference proteome</keyword>